<keyword evidence="6" id="KW-1185">Reference proteome</keyword>
<dbReference type="PANTHER" id="PTHR48081">
    <property type="entry name" value="AB HYDROLASE SUPERFAMILY PROTEIN C4A8.06C"/>
    <property type="match status" value="1"/>
</dbReference>
<feature type="region of interest" description="Disordered" evidence="4">
    <location>
        <begin position="1"/>
        <end position="22"/>
    </location>
</feature>
<reference evidence="5" key="1">
    <citation type="journal article" date="2020" name="Stud. Mycol.">
        <title>101 Dothideomycetes genomes: a test case for predicting lifestyles and emergence of pathogens.</title>
        <authorList>
            <person name="Haridas S."/>
            <person name="Albert R."/>
            <person name="Binder M."/>
            <person name="Bloem J."/>
            <person name="Labutti K."/>
            <person name="Salamov A."/>
            <person name="Andreopoulos B."/>
            <person name="Baker S."/>
            <person name="Barry K."/>
            <person name="Bills G."/>
            <person name="Bluhm B."/>
            <person name="Cannon C."/>
            <person name="Castanera R."/>
            <person name="Culley D."/>
            <person name="Daum C."/>
            <person name="Ezra D."/>
            <person name="Gonzalez J."/>
            <person name="Henrissat B."/>
            <person name="Kuo A."/>
            <person name="Liang C."/>
            <person name="Lipzen A."/>
            <person name="Lutzoni F."/>
            <person name="Magnuson J."/>
            <person name="Mondo S."/>
            <person name="Nolan M."/>
            <person name="Ohm R."/>
            <person name="Pangilinan J."/>
            <person name="Park H.-J."/>
            <person name="Ramirez L."/>
            <person name="Alfaro M."/>
            <person name="Sun H."/>
            <person name="Tritt A."/>
            <person name="Yoshinaga Y."/>
            <person name="Zwiers L.-H."/>
            <person name="Turgeon B."/>
            <person name="Goodwin S."/>
            <person name="Spatafora J."/>
            <person name="Crous P."/>
            <person name="Grigoriev I."/>
        </authorList>
    </citation>
    <scope>NUCLEOTIDE SEQUENCE</scope>
    <source>
        <strain evidence="5">CBS 690.94</strain>
    </source>
</reference>
<sequence>MTYPRDPNIPSLSHHTTPYKPSPTRLQTLDIWLPQHPASTPGTGTWLIYVHGGAWRDPTQDSLCAVPTLHALVSNHANLLHQGPIAGIASLNYRLSPYPTHATAPSAPDDEARTVTHPSHAEDVRDALAYLCREYKIQRWIGIGHSCGATLLLQLPLVAAVHDGIRETLQGLVLLAGIYDIPAFLSAHAPPHCPENIATIYAAIVAGAFGKDEEVYGAVSPARSGKGALWGRYVVLGYGGEDELVEGGQREVMLERYGEEGWVRDGEARGEKVVEVRDLTMGHDEVWEDGGQVAELIAEVVAKVGAR</sequence>
<dbReference type="InterPro" id="IPR050300">
    <property type="entry name" value="GDXG_lipolytic_enzyme"/>
</dbReference>
<feature type="active site" description="Nucleophile" evidence="3">
    <location>
        <position position="146"/>
    </location>
</feature>
<comment type="similarity">
    <text evidence="3">Belongs to the kynurenine formamidase family.</text>
</comment>
<evidence type="ECO:0000313" key="6">
    <source>
        <dbReference type="Proteomes" id="UP000799764"/>
    </source>
</evidence>
<dbReference type="SUPFAM" id="SSF53474">
    <property type="entry name" value="alpha/beta-Hydrolases"/>
    <property type="match status" value="1"/>
</dbReference>
<dbReference type="OrthoDB" id="420264at2759"/>
<dbReference type="EC" id="3.5.1.9" evidence="3"/>
<dbReference type="GO" id="GO:0019441">
    <property type="term" value="P:L-tryptophan catabolic process to kynurenine"/>
    <property type="evidence" value="ECO:0007669"/>
    <property type="project" value="UniProtKB-UniRule"/>
</dbReference>
<evidence type="ECO:0000256" key="3">
    <source>
        <dbReference type="HAMAP-Rule" id="MF_03014"/>
    </source>
</evidence>
<name>A0A9P4PPR6_9PLEO</name>
<dbReference type="HAMAP" id="MF_03014">
    <property type="entry name" value="KFase"/>
    <property type="match status" value="1"/>
</dbReference>
<dbReference type="GO" id="GO:0004061">
    <property type="term" value="F:arylformamidase activity"/>
    <property type="evidence" value="ECO:0007669"/>
    <property type="project" value="UniProtKB-UniRule"/>
</dbReference>
<comment type="function">
    <text evidence="3">Catalyzes the hydrolysis of N-formyl-L-kynurenine to L-kynurenine, the second step in the kynurenine pathway of tryptophan degradation. Kynurenine may be further oxidized to nicotinic acid, NAD(H) and NADP(H). Required for elimination of toxic metabolites.</text>
</comment>
<comment type="domain">
    <text evidence="3">The main chain amide nitrogen atoms of the second glycine and its adjacent residue in the HGGXW motif define the oxyanion hole, and stabilize the oxyanion that forms during the nucleophilic attack by the catalytic serine during substrate cleavage.</text>
</comment>
<proteinExistence type="inferred from homology"/>
<gene>
    <name evidence="5" type="ORF">P171DRAFT_510377</name>
</gene>
<evidence type="ECO:0000256" key="4">
    <source>
        <dbReference type="SAM" id="MobiDB-lite"/>
    </source>
</evidence>
<keyword evidence="2 3" id="KW-0823">Tryptophan catabolism</keyword>
<comment type="catalytic activity">
    <reaction evidence="3">
        <text>N-formyl-L-kynurenine + H2O = L-kynurenine + formate + H(+)</text>
        <dbReference type="Rhea" id="RHEA:13009"/>
        <dbReference type="ChEBI" id="CHEBI:15377"/>
        <dbReference type="ChEBI" id="CHEBI:15378"/>
        <dbReference type="ChEBI" id="CHEBI:15740"/>
        <dbReference type="ChEBI" id="CHEBI:57959"/>
        <dbReference type="ChEBI" id="CHEBI:58629"/>
        <dbReference type="EC" id="3.5.1.9"/>
    </reaction>
</comment>
<accession>A0A9P4PPR6</accession>
<keyword evidence="1 3" id="KW-0378">Hydrolase</keyword>
<dbReference type="Gene3D" id="3.40.50.1820">
    <property type="entry name" value="alpha/beta hydrolase"/>
    <property type="match status" value="1"/>
</dbReference>
<dbReference type="InterPro" id="IPR027519">
    <property type="entry name" value="KFase_ver/fungi-typ"/>
</dbReference>
<feature type="short sequence motif" description="HGGXW" evidence="3">
    <location>
        <begin position="51"/>
        <end position="55"/>
    </location>
</feature>
<comment type="caution">
    <text evidence="5">The sequence shown here is derived from an EMBL/GenBank/DDBJ whole genome shotgun (WGS) entry which is preliminary data.</text>
</comment>
<evidence type="ECO:0000313" key="5">
    <source>
        <dbReference type="EMBL" id="KAF2447897.1"/>
    </source>
</evidence>
<evidence type="ECO:0000256" key="1">
    <source>
        <dbReference type="ARBA" id="ARBA00022801"/>
    </source>
</evidence>
<comment type="subunit">
    <text evidence="3">Homodimer.</text>
</comment>
<dbReference type="GO" id="GO:0034354">
    <property type="term" value="P:'de novo' NAD+ biosynthetic process from L-tryptophan"/>
    <property type="evidence" value="ECO:0007669"/>
    <property type="project" value="UniProtKB-UniRule"/>
</dbReference>
<dbReference type="PANTHER" id="PTHR48081:SF33">
    <property type="entry name" value="KYNURENINE FORMAMIDASE"/>
    <property type="match status" value="1"/>
</dbReference>
<feature type="active site" evidence="3">
    <location>
        <position position="283"/>
    </location>
</feature>
<evidence type="ECO:0000256" key="2">
    <source>
        <dbReference type="ARBA" id="ARBA00023079"/>
    </source>
</evidence>
<dbReference type="EMBL" id="MU001496">
    <property type="protein sequence ID" value="KAF2447897.1"/>
    <property type="molecule type" value="Genomic_DNA"/>
</dbReference>
<dbReference type="AlphaFoldDB" id="A0A9P4PPR6"/>
<comment type="pathway">
    <text evidence="3">Amino-acid degradation; L-tryptophan degradation via kynurenine pathway; L-kynurenine from L-tryptophan: step 2/2.</text>
</comment>
<feature type="active site" evidence="3">
    <location>
        <position position="242"/>
    </location>
</feature>
<protein>
    <recommendedName>
        <fullName evidence="3">Kynurenine formamidase</fullName>
        <shortName evidence="3">KFA</shortName>
        <shortName evidence="3">KFase</shortName>
        <ecNumber evidence="3">3.5.1.9</ecNumber>
    </recommendedName>
    <alternativeName>
        <fullName evidence="3">Arylformamidase</fullName>
    </alternativeName>
    <alternativeName>
        <fullName evidence="3">N-formylkynurenine formamidase</fullName>
        <shortName evidence="3">FKF</shortName>
    </alternativeName>
</protein>
<dbReference type="Proteomes" id="UP000799764">
    <property type="component" value="Unassembled WGS sequence"/>
</dbReference>
<dbReference type="InterPro" id="IPR029058">
    <property type="entry name" value="AB_hydrolase_fold"/>
</dbReference>
<organism evidence="5 6">
    <name type="scientific">Karstenula rhodostoma CBS 690.94</name>
    <dbReference type="NCBI Taxonomy" id="1392251"/>
    <lineage>
        <taxon>Eukaryota</taxon>
        <taxon>Fungi</taxon>
        <taxon>Dikarya</taxon>
        <taxon>Ascomycota</taxon>
        <taxon>Pezizomycotina</taxon>
        <taxon>Dothideomycetes</taxon>
        <taxon>Pleosporomycetidae</taxon>
        <taxon>Pleosporales</taxon>
        <taxon>Massarineae</taxon>
        <taxon>Didymosphaeriaceae</taxon>
        <taxon>Karstenula</taxon>
    </lineage>
</organism>